<dbReference type="RefSeq" id="WP_162050197.1">
    <property type="nucleotide sequence ID" value="NZ_AP019011.1"/>
</dbReference>
<reference evidence="2" key="1">
    <citation type="submission" date="2020-01" db="EMBL/GenBank/DDBJ databases">
        <title>Phosphoaccumulans saitamaens gen. nov., sp. nov., a polyphosphate accumulating bacterium isolated from surface river water.</title>
        <authorList>
            <person name="Watanabe K."/>
            <person name="Suda W."/>
        </authorList>
    </citation>
    <scope>NUCLEOTIDE SEQUENCE [LARGE SCALE GENOMIC DNA]</scope>
    <source>
        <strain evidence="2">ICHIAU1</strain>
    </source>
</reference>
<accession>A0A679HRX5</accession>
<gene>
    <name evidence="1" type="ORF">ICHIAU1_13340</name>
</gene>
<keyword evidence="2" id="KW-1185">Reference proteome</keyword>
<organism evidence="1 2">
    <name type="scientific">Fluviibacter phosphoraccumulans</name>
    <dbReference type="NCBI Taxonomy" id="1751046"/>
    <lineage>
        <taxon>Bacteria</taxon>
        <taxon>Pseudomonadati</taxon>
        <taxon>Pseudomonadota</taxon>
        <taxon>Betaproteobacteria</taxon>
        <taxon>Rhodocyclales</taxon>
        <taxon>Fluviibacteraceae</taxon>
        <taxon>Fluviibacter</taxon>
    </lineage>
</organism>
<evidence type="ECO:0000313" key="1">
    <source>
        <dbReference type="EMBL" id="BBU69051.1"/>
    </source>
</evidence>
<sequence length="179" mass="20229">MPRDPSGSVTVRLGALRGPLDDYCLAIGISASEAIRDLLSKSLRDKPASDDTTHFDDEYGPRVRLEIRLTPKERTALQDRCVKDGFTSANRWIVSLIRANLQKEPEFGETGLDALFESNRLLSPLARNLNQLTRDVRQLGIQVPHYRFRILEHLQTALTAHIKVVATVISRNVGRWRSE</sequence>
<protein>
    <submittedName>
        <fullName evidence="1">Uncharacterized protein</fullName>
    </submittedName>
</protein>
<dbReference type="Proteomes" id="UP000463961">
    <property type="component" value="Chromosome"/>
</dbReference>
<name>A0A679HRX5_9RHOO</name>
<dbReference type="AlphaFoldDB" id="A0A679HRX5"/>
<evidence type="ECO:0000313" key="2">
    <source>
        <dbReference type="Proteomes" id="UP000463961"/>
    </source>
</evidence>
<dbReference type="EMBL" id="AP022345">
    <property type="protein sequence ID" value="BBU69051.1"/>
    <property type="molecule type" value="Genomic_DNA"/>
</dbReference>
<dbReference type="OrthoDB" id="9789818at2"/>
<proteinExistence type="predicted"/>